<gene>
    <name evidence="2" type="ORF">RCC_02514</name>
</gene>
<dbReference type="GeneID" id="35597729"/>
<evidence type="ECO:0000259" key="1">
    <source>
        <dbReference type="Pfam" id="PF13468"/>
    </source>
</evidence>
<dbReference type="Gene3D" id="3.10.180.10">
    <property type="entry name" value="2,3-Dihydroxybiphenyl 1,2-Dioxygenase, domain 1"/>
    <property type="match status" value="1"/>
</dbReference>
<evidence type="ECO:0000313" key="2">
    <source>
        <dbReference type="EMBL" id="CZT16679.1"/>
    </source>
</evidence>
<dbReference type="AlphaFoldDB" id="A0A2D3V5B4"/>
<dbReference type="Proteomes" id="UP000225277">
    <property type="component" value="Unassembled WGS sequence"/>
</dbReference>
<dbReference type="InterPro" id="IPR025870">
    <property type="entry name" value="Glyoxalase-like_dom"/>
</dbReference>
<evidence type="ECO:0000313" key="3">
    <source>
        <dbReference type="Proteomes" id="UP000225277"/>
    </source>
</evidence>
<keyword evidence="3" id="KW-1185">Reference proteome</keyword>
<dbReference type="PANTHER" id="PTHR40265:SF1">
    <property type="entry name" value="GLYOXALASE-LIKE DOMAIN-CONTAINING PROTEIN"/>
    <property type="match status" value="1"/>
</dbReference>
<accession>A0A2D3V5B4</accession>
<dbReference type="Pfam" id="PF13468">
    <property type="entry name" value="Glyoxalase_3"/>
    <property type="match status" value="1"/>
</dbReference>
<proteinExistence type="predicted"/>
<organism evidence="2 3">
    <name type="scientific">Ramularia collo-cygni</name>
    <dbReference type="NCBI Taxonomy" id="112498"/>
    <lineage>
        <taxon>Eukaryota</taxon>
        <taxon>Fungi</taxon>
        <taxon>Dikarya</taxon>
        <taxon>Ascomycota</taxon>
        <taxon>Pezizomycotina</taxon>
        <taxon>Dothideomycetes</taxon>
        <taxon>Dothideomycetidae</taxon>
        <taxon>Mycosphaerellales</taxon>
        <taxon>Mycosphaerellaceae</taxon>
        <taxon>Ramularia</taxon>
    </lineage>
</organism>
<reference evidence="2 3" key="1">
    <citation type="submission" date="2016-03" db="EMBL/GenBank/DDBJ databases">
        <authorList>
            <person name="Ploux O."/>
        </authorList>
    </citation>
    <scope>NUCLEOTIDE SEQUENCE [LARGE SCALE GENOMIC DNA]</scope>
    <source>
        <strain evidence="2 3">URUG2</strain>
    </source>
</reference>
<name>A0A2D3V5B4_9PEZI</name>
<sequence length="264" mass="29228">MAAELDHVVMLLPYELLKAPPSWITDNFFLSPGGTHADQKTENRLVLFKDGTYLELIAFINDDPVKRKGHWWDKPYGVVDFAFTTKDEKFPTLPAIRRGLSETGTDISYSDPQEGGRLTPDGVELQWRVTFPTNIERGNVPFWCHDLTPRQRRVAITPENTTHPCGALGMAGVRLRKAGSVSGLAKAFSAILDSSLSDDGHYEIRVPHASSTEKPSIRIQAEPDGNHGKSDPSLALVIRTSLQVPDIHQHIHDGVASILFEQAT</sequence>
<dbReference type="OrthoDB" id="408973at2759"/>
<feature type="domain" description="Glyoxalase-like" evidence="1">
    <location>
        <begin position="5"/>
        <end position="178"/>
    </location>
</feature>
<dbReference type="EMBL" id="FJUY01000003">
    <property type="protein sequence ID" value="CZT16679.1"/>
    <property type="molecule type" value="Genomic_DNA"/>
</dbReference>
<protein>
    <recommendedName>
        <fullName evidence="1">Glyoxalase-like domain-containing protein</fullName>
    </recommendedName>
</protein>
<dbReference type="InterPro" id="IPR029068">
    <property type="entry name" value="Glyas_Bleomycin-R_OHBP_Dase"/>
</dbReference>
<dbReference type="RefSeq" id="XP_023623572.1">
    <property type="nucleotide sequence ID" value="XM_023767804.1"/>
</dbReference>
<dbReference type="PANTHER" id="PTHR40265">
    <property type="entry name" value="BLL2707 PROTEIN"/>
    <property type="match status" value="1"/>
</dbReference>